<reference evidence="1 2" key="1">
    <citation type="journal article" date="2019" name="Nat. Ecol. Evol.">
        <title>Megaphylogeny resolves global patterns of mushroom evolution.</title>
        <authorList>
            <person name="Varga T."/>
            <person name="Krizsan K."/>
            <person name="Foldi C."/>
            <person name="Dima B."/>
            <person name="Sanchez-Garcia M."/>
            <person name="Sanchez-Ramirez S."/>
            <person name="Szollosi G.J."/>
            <person name="Szarkandi J.G."/>
            <person name="Papp V."/>
            <person name="Albert L."/>
            <person name="Andreopoulos W."/>
            <person name="Angelini C."/>
            <person name="Antonin V."/>
            <person name="Barry K.W."/>
            <person name="Bougher N.L."/>
            <person name="Buchanan P."/>
            <person name="Buyck B."/>
            <person name="Bense V."/>
            <person name="Catcheside P."/>
            <person name="Chovatia M."/>
            <person name="Cooper J."/>
            <person name="Damon W."/>
            <person name="Desjardin D."/>
            <person name="Finy P."/>
            <person name="Geml J."/>
            <person name="Haridas S."/>
            <person name="Hughes K."/>
            <person name="Justo A."/>
            <person name="Karasinski D."/>
            <person name="Kautmanova I."/>
            <person name="Kiss B."/>
            <person name="Kocsube S."/>
            <person name="Kotiranta H."/>
            <person name="LaButti K.M."/>
            <person name="Lechner B.E."/>
            <person name="Liimatainen K."/>
            <person name="Lipzen A."/>
            <person name="Lukacs Z."/>
            <person name="Mihaltcheva S."/>
            <person name="Morgado L.N."/>
            <person name="Niskanen T."/>
            <person name="Noordeloos M.E."/>
            <person name="Ohm R.A."/>
            <person name="Ortiz-Santana B."/>
            <person name="Ovrebo C."/>
            <person name="Racz N."/>
            <person name="Riley R."/>
            <person name="Savchenko A."/>
            <person name="Shiryaev A."/>
            <person name="Soop K."/>
            <person name="Spirin V."/>
            <person name="Szebenyi C."/>
            <person name="Tomsovsky M."/>
            <person name="Tulloss R.E."/>
            <person name="Uehling J."/>
            <person name="Grigoriev I.V."/>
            <person name="Vagvolgyi C."/>
            <person name="Papp T."/>
            <person name="Martin F.M."/>
            <person name="Miettinen O."/>
            <person name="Hibbett D.S."/>
            <person name="Nagy L.G."/>
        </authorList>
    </citation>
    <scope>NUCLEOTIDE SEQUENCE [LARGE SCALE GENOMIC DNA]</scope>
    <source>
        <strain evidence="1 2">NL-1719</strain>
    </source>
</reference>
<evidence type="ECO:0000313" key="1">
    <source>
        <dbReference type="EMBL" id="TFK68977.1"/>
    </source>
</evidence>
<evidence type="ECO:0000313" key="2">
    <source>
        <dbReference type="Proteomes" id="UP000308600"/>
    </source>
</evidence>
<gene>
    <name evidence="1" type="ORF">BDN72DRAFT_959909</name>
</gene>
<dbReference type="Proteomes" id="UP000308600">
    <property type="component" value="Unassembled WGS sequence"/>
</dbReference>
<keyword evidence="2" id="KW-1185">Reference proteome</keyword>
<accession>A0ACD3AVJ1</accession>
<sequence>MLFCLPSFHFPNRRRKGSKASETATSPFGEISYPISSNTTPGALGGGAYAPSSALGHGVPGSGGGGASAVTLTSNTNANPTYGTNPNFGDNTKKSPSPPPPTQQLSQHLNHHIPQNQLQTDTMPRMQQQQDVETGTYYFMSNRYGPNGKPIIRRGAPRGPIIEDDFDTYMRGDSNSPPGLGGSNEGGGVVPKGGDGAGQGPNYDGGGGNEDRIEVEWVTPSGRGIGGGNPRQQSYQKRERAPERERDRDREEYMVWRSPNKQQQPQMQRRDRERNYDRAIAPQMQTTRREDYFYPQTQNQAQGHGRGSSPIPNRQQQTQRQHDRYVSPHMQPNQRQLHKQNSTLYYPYQQQYANQYQNQYQERGNSPPYGYSGGSGGGGSGGNGSGGHGSGGGVEKAAGGSGEYRTLPMTGSGSGSGSGGGKGRNGHGRQGSGNGSGGGERNTPNGKERAYEYDRDQQPTPDSFQKRPPRPHTQQPLPPIPVEAEDQVSPGFETYPTYGQYNARPTGGSGSGSGTRVGAGGSGSGERARDQLYQTQQPYRNQPSPPQVVPSPRLPDRERNHVRQADRMAGFDDPDIGGAAPLQPDVREWGGVVPTNISTALLHSVPSSSSHANTNLDPPPNTHLPSQLDSNLQEIGVENENVISPRAGQNYEIVHRRVVEDTPEKTVTISTWREQVAREAKPSMSVYYVGAADDTGIAEVDDMGEMDNVDMEVGMADASGEEVLGNVEEVQQVEVEEIRIEDDGRGVEEVRIIEVSPDNKASRAVVPGWNTNGGSNGLVRQGSASRQPQRTASGSSPTPSRIMEIGNRINGDRSATPEPRNIMTRKLSNSRQHKPEEGKMPVLQGQGESSTQAWNRPLGPARATSPTREQYLGIPRSPPRPAPTGQNLGGEVRFGDPDPPLHSSTPPANGGARLGTTTPPRSSTPNRIQRASAPLFRETPSGSTISSIGSSPQGSLERFLDSCEPSLVHTIPILAKMGITSEQHLRAIKRLTEEIRNKQVKEEALRLGMTIMDWAILLDRLQIL</sequence>
<dbReference type="EMBL" id="ML208340">
    <property type="protein sequence ID" value="TFK68977.1"/>
    <property type="molecule type" value="Genomic_DNA"/>
</dbReference>
<proteinExistence type="predicted"/>
<name>A0ACD3AVJ1_9AGAR</name>
<protein>
    <submittedName>
        <fullName evidence="1">Uncharacterized protein</fullName>
    </submittedName>
</protein>
<organism evidence="1 2">
    <name type="scientific">Pluteus cervinus</name>
    <dbReference type="NCBI Taxonomy" id="181527"/>
    <lineage>
        <taxon>Eukaryota</taxon>
        <taxon>Fungi</taxon>
        <taxon>Dikarya</taxon>
        <taxon>Basidiomycota</taxon>
        <taxon>Agaricomycotina</taxon>
        <taxon>Agaricomycetes</taxon>
        <taxon>Agaricomycetidae</taxon>
        <taxon>Agaricales</taxon>
        <taxon>Pluteineae</taxon>
        <taxon>Pluteaceae</taxon>
        <taxon>Pluteus</taxon>
    </lineage>
</organism>